<comment type="caution">
    <text evidence="10">The sequence shown here is derived from an EMBL/GenBank/DDBJ whole genome shotgun (WGS) entry which is preliminary data.</text>
</comment>
<dbReference type="Pfam" id="PF02811">
    <property type="entry name" value="PHP"/>
    <property type="match status" value="1"/>
</dbReference>
<comment type="similarity">
    <text evidence="2 8">Belongs to the PHP hydrolase family. HisK subfamily.</text>
</comment>
<evidence type="ECO:0000256" key="8">
    <source>
        <dbReference type="RuleBase" id="RU366003"/>
    </source>
</evidence>
<dbReference type="InterPro" id="IPR004013">
    <property type="entry name" value="PHP_dom"/>
</dbReference>
<evidence type="ECO:0000256" key="7">
    <source>
        <dbReference type="ARBA" id="ARBA00049158"/>
    </source>
</evidence>
<dbReference type="Gene3D" id="3.20.20.140">
    <property type="entry name" value="Metal-dependent hydrolases"/>
    <property type="match status" value="1"/>
</dbReference>
<feature type="domain" description="PHP" evidence="9">
    <location>
        <begin position="27"/>
        <end position="145"/>
    </location>
</feature>
<accession>A0ABN0NXG0</accession>
<dbReference type="EMBL" id="AWVH01000039">
    <property type="protein sequence ID" value="ERJ92124.1"/>
    <property type="molecule type" value="Genomic_DNA"/>
</dbReference>
<evidence type="ECO:0000256" key="6">
    <source>
        <dbReference type="ARBA" id="ARBA00023102"/>
    </source>
</evidence>
<dbReference type="EC" id="3.1.3.15" evidence="3 8"/>
<sequence>MNDLKQSASVKYGFRKRRDTVYRITNYHTHCTFCDGKNTVEENINKAKALGLSALGFSSHMALPFALDCHVAMQNAASYFDTIRVLKEKESATIEILAGVEAEYISGITSPDKALYKQFKPDYIIGAVHYIVCDVQKKHPLPYLFSVDAKTEAVQQGLDRLFHGDGKKAVQTYFALQRDMIQNCDFNIIAHPDVIRKRNGVLHFF</sequence>
<dbReference type="PANTHER" id="PTHR21039">
    <property type="entry name" value="HISTIDINOL PHOSPHATASE-RELATED"/>
    <property type="match status" value="1"/>
</dbReference>
<evidence type="ECO:0000256" key="4">
    <source>
        <dbReference type="ARBA" id="ARBA00022605"/>
    </source>
</evidence>
<organism evidence="10 11">
    <name type="scientific">Treponema lecithinolyticum ATCC 700332</name>
    <dbReference type="NCBI Taxonomy" id="1321815"/>
    <lineage>
        <taxon>Bacteria</taxon>
        <taxon>Pseudomonadati</taxon>
        <taxon>Spirochaetota</taxon>
        <taxon>Spirochaetia</taxon>
        <taxon>Spirochaetales</taxon>
        <taxon>Treponemataceae</taxon>
        <taxon>Treponema</taxon>
    </lineage>
</organism>
<evidence type="ECO:0000256" key="1">
    <source>
        <dbReference type="ARBA" id="ARBA00004970"/>
    </source>
</evidence>
<evidence type="ECO:0000256" key="2">
    <source>
        <dbReference type="ARBA" id="ARBA00009152"/>
    </source>
</evidence>
<protein>
    <recommendedName>
        <fullName evidence="3 8">Histidinol-phosphatase</fullName>
        <shortName evidence="8">HolPase</shortName>
        <ecNumber evidence="3 8">3.1.3.15</ecNumber>
    </recommendedName>
</protein>
<dbReference type="InterPro" id="IPR016195">
    <property type="entry name" value="Pol/histidinol_Pase-like"/>
</dbReference>
<name>A0ABN0NXG0_TRELE</name>
<keyword evidence="5 8" id="KW-0378">Hydrolase</keyword>
<evidence type="ECO:0000259" key="9">
    <source>
        <dbReference type="Pfam" id="PF02811"/>
    </source>
</evidence>
<dbReference type="InterPro" id="IPR010140">
    <property type="entry name" value="Histidinol_P_phosphatase_HisJ"/>
</dbReference>
<evidence type="ECO:0000256" key="3">
    <source>
        <dbReference type="ARBA" id="ARBA00013085"/>
    </source>
</evidence>
<dbReference type="Proteomes" id="UP000016649">
    <property type="component" value="Unassembled WGS sequence"/>
</dbReference>
<evidence type="ECO:0000313" key="11">
    <source>
        <dbReference type="Proteomes" id="UP000016649"/>
    </source>
</evidence>
<evidence type="ECO:0000313" key="10">
    <source>
        <dbReference type="EMBL" id="ERJ92124.1"/>
    </source>
</evidence>
<dbReference type="SUPFAM" id="SSF89550">
    <property type="entry name" value="PHP domain-like"/>
    <property type="match status" value="1"/>
</dbReference>
<dbReference type="PANTHER" id="PTHR21039:SF0">
    <property type="entry name" value="HISTIDINOL-PHOSPHATASE"/>
    <property type="match status" value="1"/>
</dbReference>
<reference evidence="10 11" key="1">
    <citation type="submission" date="2013-08" db="EMBL/GenBank/DDBJ databases">
        <authorList>
            <person name="Weinstock G."/>
            <person name="Sodergren E."/>
            <person name="Wylie T."/>
            <person name="Fulton L."/>
            <person name="Fulton R."/>
            <person name="Fronick C."/>
            <person name="O'Laughlin M."/>
            <person name="Godfrey J."/>
            <person name="Miner T."/>
            <person name="Herter B."/>
            <person name="Appelbaum E."/>
            <person name="Cordes M."/>
            <person name="Lek S."/>
            <person name="Wollam A."/>
            <person name="Pepin K.H."/>
            <person name="Palsikar V.B."/>
            <person name="Mitreva M."/>
            <person name="Wilson R.K."/>
        </authorList>
    </citation>
    <scope>NUCLEOTIDE SEQUENCE [LARGE SCALE GENOMIC DNA]</scope>
    <source>
        <strain evidence="10 11">ATCC 700332</strain>
    </source>
</reference>
<gene>
    <name evidence="10" type="ORF">HMPREF9193_01785</name>
</gene>
<proteinExistence type="inferred from homology"/>
<evidence type="ECO:0000256" key="5">
    <source>
        <dbReference type="ARBA" id="ARBA00022801"/>
    </source>
</evidence>
<keyword evidence="6 8" id="KW-0368">Histidine biosynthesis</keyword>
<comment type="catalytic activity">
    <reaction evidence="7 8">
        <text>L-histidinol phosphate + H2O = L-histidinol + phosphate</text>
        <dbReference type="Rhea" id="RHEA:14465"/>
        <dbReference type="ChEBI" id="CHEBI:15377"/>
        <dbReference type="ChEBI" id="CHEBI:43474"/>
        <dbReference type="ChEBI" id="CHEBI:57699"/>
        <dbReference type="ChEBI" id="CHEBI:57980"/>
        <dbReference type="EC" id="3.1.3.15"/>
    </reaction>
</comment>
<keyword evidence="11" id="KW-1185">Reference proteome</keyword>
<comment type="pathway">
    <text evidence="1 8">Amino-acid biosynthesis; L-histidine biosynthesis; L-histidine from 5-phospho-alpha-D-ribose 1-diphosphate: step 8/9.</text>
</comment>
<keyword evidence="4 8" id="KW-0028">Amino-acid biosynthesis</keyword>